<sequence>MTVILKDLKVFLSIPQNLTEILKHPISLFALLAVILLILAAIKIKKIKFNTSMVVQIGVALALATVLKIFRIYHFPQGGSVTLGSMIPLLILAFFYGPEVGFLTGFLYGIISLILGPYILHPVQVLFDYPLPFMAIGLAGYFRDKKILGTFVAVFARFICHFISGVVFFGSFAPKGMSTYLYSLMINGPFMAVEGCICIVIMALLPMKQLYSIFNKHRQMT</sequence>
<evidence type="ECO:0000256" key="1">
    <source>
        <dbReference type="SAM" id="Phobius"/>
    </source>
</evidence>
<proteinExistence type="predicted"/>
<feature type="transmembrane region" description="Helical" evidence="1">
    <location>
        <begin position="180"/>
        <end position="205"/>
    </location>
</feature>
<dbReference type="GO" id="GO:0015234">
    <property type="term" value="F:thiamine transmembrane transporter activity"/>
    <property type="evidence" value="ECO:0007669"/>
    <property type="project" value="InterPro"/>
</dbReference>
<feature type="transmembrane region" description="Helical" evidence="1">
    <location>
        <begin position="126"/>
        <end position="142"/>
    </location>
</feature>
<evidence type="ECO:0000313" key="3">
    <source>
        <dbReference type="Proteomes" id="UP000077407"/>
    </source>
</evidence>
<dbReference type="EMBL" id="LITT01000003">
    <property type="protein sequence ID" value="OAA91950.1"/>
    <property type="molecule type" value="Genomic_DNA"/>
</dbReference>
<feature type="transmembrane region" description="Helical" evidence="1">
    <location>
        <begin position="54"/>
        <end position="73"/>
    </location>
</feature>
<dbReference type="NCBIfam" id="TIGR02357">
    <property type="entry name" value="ECF_ThiT_YuaJ"/>
    <property type="match status" value="1"/>
</dbReference>
<dbReference type="PATRIC" id="fig|1538.10.peg.841"/>
<dbReference type="OrthoDB" id="9795813at2"/>
<feature type="transmembrane region" description="Helical" evidence="1">
    <location>
        <begin position="154"/>
        <end position="174"/>
    </location>
</feature>
<name>A0A166SBN8_9CLOT</name>
<reference evidence="2 3" key="1">
    <citation type="journal article" date="2015" name="Biotechnol. Bioeng.">
        <title>Genome sequence and phenotypic characterization of Caulobacter segnis.</title>
        <authorList>
            <person name="Patel S."/>
            <person name="Fletcher B."/>
            <person name="Scott D.C."/>
            <person name="Ely B."/>
        </authorList>
    </citation>
    <scope>NUCLEOTIDE SEQUENCE [LARGE SCALE GENOMIC DNA]</scope>
    <source>
        <strain evidence="2 3">ERI-2</strain>
    </source>
</reference>
<accession>A0A166SBN8</accession>
<dbReference type="GO" id="GO:0005886">
    <property type="term" value="C:plasma membrane"/>
    <property type="evidence" value="ECO:0007669"/>
    <property type="project" value="InterPro"/>
</dbReference>
<keyword evidence="1" id="KW-0472">Membrane</keyword>
<dbReference type="RefSeq" id="WP_063553982.1">
    <property type="nucleotide sequence ID" value="NZ_LITT01000003.1"/>
</dbReference>
<dbReference type="AlphaFoldDB" id="A0A166SBN8"/>
<gene>
    <name evidence="2" type="primary">thiT</name>
    <name evidence="2" type="ORF">WY13_00352</name>
</gene>
<comment type="caution">
    <text evidence="2">The sequence shown here is derived from an EMBL/GenBank/DDBJ whole genome shotgun (WGS) entry which is preliminary data.</text>
</comment>
<dbReference type="Proteomes" id="UP000077407">
    <property type="component" value="Unassembled WGS sequence"/>
</dbReference>
<keyword evidence="1" id="KW-0812">Transmembrane</keyword>
<dbReference type="InterPro" id="IPR012651">
    <property type="entry name" value="Thia_Transptr_ThiT"/>
</dbReference>
<keyword evidence="1" id="KW-1133">Transmembrane helix</keyword>
<feature type="transmembrane region" description="Helical" evidence="1">
    <location>
        <begin position="21"/>
        <end position="42"/>
    </location>
</feature>
<protein>
    <submittedName>
        <fullName evidence="2">Thiamine transporter ThiT</fullName>
    </submittedName>
</protein>
<organism evidence="2 3">
    <name type="scientific">Clostridium ljungdahlii</name>
    <dbReference type="NCBI Taxonomy" id="1538"/>
    <lineage>
        <taxon>Bacteria</taxon>
        <taxon>Bacillati</taxon>
        <taxon>Bacillota</taxon>
        <taxon>Clostridia</taxon>
        <taxon>Eubacteriales</taxon>
        <taxon>Clostridiaceae</taxon>
        <taxon>Clostridium</taxon>
    </lineage>
</organism>
<dbReference type="Pfam" id="PF09515">
    <property type="entry name" value="Thia_YuaJ"/>
    <property type="match status" value="1"/>
</dbReference>
<evidence type="ECO:0000313" key="2">
    <source>
        <dbReference type="EMBL" id="OAA91950.1"/>
    </source>
</evidence>
<dbReference type="Gene3D" id="1.10.1760.20">
    <property type="match status" value="1"/>
</dbReference>